<sequence length="575" mass="67127">MKHMAKKLSDKKQFLSFIDKFENYNFTTQEQAIELRHQEFPKMYALSLFQSYKRREIVNHHSVELKFIKNFFLQINNNLNCQIIINEKSKFENGLRISICLSKEENLLKKKIINIYSVQLRRKIINILEIEEIYSIEKNIIKISDQKLTIINQNKEKKIDPNDLIKKLTDNEIEKFLNELSVEINEFNEQILCINLDLNKKNDNKLIKNQRLIDTNECEMINKLHKKLTKVLDSGWSIKSIKQLIDHINSKEILENLFNALDPIYEYNLKEFDNNIKGKNLIDILTSSSSLLSSFLSENLTKEVHDLAIFQTFRDLNIDQQISFLQDKKLTEEYEKVSIAYENIVTSSPELAKSQSIQRREFDQQFNLTVSHNGKDLIDIKTRYKADIVYGAASDFQGDILRDEYSKLGIRNGRKCDVAIVDEVDSMLIDEINSKDYFIEQSEHMFNDDGTIKSDVIENAFPINGSKEEFIKNATEKHIRNGIYGKYRCENEQHYILRNGKIAPVDATNTGIVQPNMHWNNGLHQFLQIKHGEKISAESLTTNFISNVTYFKRYHHNIYGLTGTLGSINAQKIIK</sequence>
<dbReference type="Gene3D" id="3.40.50.300">
    <property type="entry name" value="P-loop containing nucleotide triphosphate hydrolases"/>
    <property type="match status" value="1"/>
</dbReference>
<evidence type="ECO:0000256" key="2">
    <source>
        <dbReference type="ARBA" id="ARBA00023010"/>
    </source>
</evidence>
<dbReference type="EMBL" id="CAJOBC010064307">
    <property type="protein sequence ID" value="CAF4220695.1"/>
    <property type="molecule type" value="Genomic_DNA"/>
</dbReference>
<dbReference type="GO" id="GO:0017038">
    <property type="term" value="P:protein import"/>
    <property type="evidence" value="ECO:0007669"/>
    <property type="project" value="InterPro"/>
</dbReference>
<evidence type="ECO:0000313" key="6">
    <source>
        <dbReference type="Proteomes" id="UP000663829"/>
    </source>
</evidence>
<dbReference type="GO" id="GO:0005524">
    <property type="term" value="F:ATP binding"/>
    <property type="evidence" value="ECO:0007669"/>
    <property type="project" value="InterPro"/>
</dbReference>
<dbReference type="PROSITE" id="PS51196">
    <property type="entry name" value="SECA_MOTOR_DEAD"/>
    <property type="match status" value="1"/>
</dbReference>
<dbReference type="SUPFAM" id="SSF81767">
    <property type="entry name" value="Pre-protein crosslinking domain of SecA"/>
    <property type="match status" value="1"/>
</dbReference>
<keyword evidence="2" id="KW-0811">Translocation</keyword>
<dbReference type="Gene3D" id="3.90.1440.10">
    <property type="entry name" value="SecA, preprotein cross-linking domain"/>
    <property type="match status" value="1"/>
</dbReference>
<feature type="domain" description="SecA family profile" evidence="3">
    <location>
        <begin position="108"/>
        <end position="575"/>
    </location>
</feature>
<dbReference type="InterPro" id="IPR011130">
    <property type="entry name" value="SecA_preprotein_X-link_dom"/>
</dbReference>
<dbReference type="Pfam" id="PF07517">
    <property type="entry name" value="SecA_DEAD"/>
    <property type="match status" value="1"/>
</dbReference>
<dbReference type="SUPFAM" id="SSF52540">
    <property type="entry name" value="P-loop containing nucleoside triphosphate hydrolases"/>
    <property type="match status" value="1"/>
</dbReference>
<dbReference type="SMART" id="SM00957">
    <property type="entry name" value="SecA_DEAD"/>
    <property type="match status" value="1"/>
</dbReference>
<dbReference type="InterPro" id="IPR014018">
    <property type="entry name" value="SecA_motor_DEAD"/>
</dbReference>
<dbReference type="PANTHER" id="PTHR30612">
    <property type="entry name" value="SECA INNER MEMBRANE COMPONENT OF SEC PROTEIN SECRETION SYSTEM"/>
    <property type="match status" value="1"/>
</dbReference>
<evidence type="ECO:0000313" key="4">
    <source>
        <dbReference type="EMBL" id="CAF1350772.1"/>
    </source>
</evidence>
<dbReference type="InterPro" id="IPR027417">
    <property type="entry name" value="P-loop_NTPase"/>
</dbReference>
<dbReference type="OrthoDB" id="7553586at2759"/>
<dbReference type="Pfam" id="PF01043">
    <property type="entry name" value="SecA_PP_bind"/>
    <property type="match status" value="1"/>
</dbReference>
<proteinExistence type="predicted"/>
<gene>
    <name evidence="4" type="ORF">GPM918_LOCUS30897</name>
    <name evidence="5" type="ORF">SRO942_LOCUS31529</name>
</gene>
<keyword evidence="1" id="KW-0813">Transport</keyword>
<dbReference type="GO" id="GO:0006605">
    <property type="term" value="P:protein targeting"/>
    <property type="evidence" value="ECO:0007669"/>
    <property type="project" value="InterPro"/>
</dbReference>
<dbReference type="InterPro" id="IPR011115">
    <property type="entry name" value="SecA_DEAD"/>
</dbReference>
<dbReference type="InterPro" id="IPR000185">
    <property type="entry name" value="SecA"/>
</dbReference>
<organism evidence="4 6">
    <name type="scientific">Didymodactylos carnosus</name>
    <dbReference type="NCBI Taxonomy" id="1234261"/>
    <lineage>
        <taxon>Eukaryota</taxon>
        <taxon>Metazoa</taxon>
        <taxon>Spiralia</taxon>
        <taxon>Gnathifera</taxon>
        <taxon>Rotifera</taxon>
        <taxon>Eurotatoria</taxon>
        <taxon>Bdelloidea</taxon>
        <taxon>Philodinida</taxon>
        <taxon>Philodinidae</taxon>
        <taxon>Didymodactylos</taxon>
    </lineage>
</organism>
<evidence type="ECO:0000313" key="5">
    <source>
        <dbReference type="EMBL" id="CAF4220695.1"/>
    </source>
</evidence>
<accession>A0A815HDL8</accession>
<dbReference type="GO" id="GO:0016020">
    <property type="term" value="C:membrane"/>
    <property type="evidence" value="ECO:0007669"/>
    <property type="project" value="InterPro"/>
</dbReference>
<protein>
    <recommendedName>
        <fullName evidence="3">SecA family profile domain-containing protein</fullName>
    </recommendedName>
</protein>
<dbReference type="GO" id="GO:0006886">
    <property type="term" value="P:intracellular protein transport"/>
    <property type="evidence" value="ECO:0007669"/>
    <property type="project" value="InterPro"/>
</dbReference>
<dbReference type="AlphaFoldDB" id="A0A815HDL8"/>
<reference evidence="4" key="1">
    <citation type="submission" date="2021-02" db="EMBL/GenBank/DDBJ databases">
        <authorList>
            <person name="Nowell W R."/>
        </authorList>
    </citation>
    <scope>NUCLEOTIDE SEQUENCE</scope>
</reference>
<evidence type="ECO:0000259" key="3">
    <source>
        <dbReference type="PROSITE" id="PS51196"/>
    </source>
</evidence>
<keyword evidence="1" id="KW-0653">Protein transport</keyword>
<dbReference type="InterPro" id="IPR036670">
    <property type="entry name" value="SecA_X-link_sf"/>
</dbReference>
<name>A0A815HDL8_9BILA</name>
<keyword evidence="6" id="KW-1185">Reference proteome</keyword>
<dbReference type="Proteomes" id="UP000681722">
    <property type="component" value="Unassembled WGS sequence"/>
</dbReference>
<dbReference type="Proteomes" id="UP000663829">
    <property type="component" value="Unassembled WGS sequence"/>
</dbReference>
<comment type="caution">
    <text evidence="4">The sequence shown here is derived from an EMBL/GenBank/DDBJ whole genome shotgun (WGS) entry which is preliminary data.</text>
</comment>
<evidence type="ECO:0000256" key="1">
    <source>
        <dbReference type="ARBA" id="ARBA00022927"/>
    </source>
</evidence>
<dbReference type="EMBL" id="CAJNOQ010014899">
    <property type="protein sequence ID" value="CAF1350772.1"/>
    <property type="molecule type" value="Genomic_DNA"/>
</dbReference>
<dbReference type="PANTHER" id="PTHR30612:SF0">
    <property type="entry name" value="CHLOROPLAST PROTEIN-TRANSPORTING ATPASE"/>
    <property type="match status" value="1"/>
</dbReference>